<protein>
    <submittedName>
        <fullName evidence="2">Uncharacterized protein</fullName>
    </submittedName>
</protein>
<proteinExistence type="predicted"/>
<feature type="region of interest" description="Disordered" evidence="1">
    <location>
        <begin position="1"/>
        <end position="29"/>
    </location>
</feature>
<reference evidence="2" key="1">
    <citation type="submission" date="2015-08" db="EMBL/GenBank/DDBJ databases">
        <authorList>
            <person name="Babu N.S."/>
            <person name="Beckwith C.J."/>
            <person name="Beseler K.G."/>
            <person name="Brison A."/>
            <person name="Carone J.V."/>
            <person name="Caskin T.P."/>
            <person name="Diamond M."/>
            <person name="Durham M.E."/>
            <person name="Foxe J.M."/>
            <person name="Go M."/>
            <person name="Henderson B.A."/>
            <person name="Jones I.B."/>
            <person name="McGettigan J.A."/>
            <person name="Micheletti S.J."/>
            <person name="Nasrallah M.E."/>
            <person name="Ortiz D."/>
            <person name="Piller C.R."/>
            <person name="Privatt S.R."/>
            <person name="Schneider S.L."/>
            <person name="Sharp S."/>
            <person name="Smith T.C."/>
            <person name="Stanton J.D."/>
            <person name="Ullery H.E."/>
            <person name="Wilson R.J."/>
            <person name="Serrano M.G."/>
            <person name="Buck G."/>
            <person name="Lee V."/>
            <person name="Wang Y."/>
            <person name="Carvalho R."/>
            <person name="Voegtly L."/>
            <person name="Shi R."/>
            <person name="Duckworth R."/>
            <person name="Johnson A."/>
            <person name="Loviza R."/>
            <person name="Walstead R."/>
            <person name="Shah Z."/>
            <person name="Kiflezghi M."/>
            <person name="Wade K."/>
            <person name="Ball S.L."/>
            <person name="Bradley K.W."/>
            <person name="Asai D.J."/>
            <person name="Bowman C.A."/>
            <person name="Russell D.A."/>
            <person name="Pope W.H."/>
            <person name="Jacobs-Sera D."/>
            <person name="Hendrix R.W."/>
            <person name="Hatfull G.F."/>
        </authorList>
    </citation>
    <scope>NUCLEOTIDE SEQUENCE</scope>
</reference>
<name>A0A2P2C0G6_9ZZZZ</name>
<dbReference type="AlphaFoldDB" id="A0A2P2C0G6"/>
<dbReference type="EMBL" id="CZKA01000006">
    <property type="protein sequence ID" value="CUR54192.1"/>
    <property type="molecule type" value="Genomic_DNA"/>
</dbReference>
<evidence type="ECO:0000313" key="2">
    <source>
        <dbReference type="EMBL" id="CUR54192.1"/>
    </source>
</evidence>
<accession>A0A2P2C0G6</accession>
<organism evidence="2">
    <name type="scientific">metagenome</name>
    <dbReference type="NCBI Taxonomy" id="256318"/>
    <lineage>
        <taxon>unclassified sequences</taxon>
        <taxon>metagenomes</taxon>
    </lineage>
</organism>
<sequence length="89" mass="9631">MAAADLPGDALHPLTPTPTAPDPHPRNRGLIGVWDMGVGLDPREDGQAHENSWVRESMPSKSIQIKEYVGFTCSARFPPVRPSCGIARV</sequence>
<evidence type="ECO:0000256" key="1">
    <source>
        <dbReference type="SAM" id="MobiDB-lite"/>
    </source>
</evidence>
<gene>
    <name evidence="2" type="ORF">NOCA2140015</name>
</gene>